<dbReference type="Gene3D" id="3.40.50.720">
    <property type="entry name" value="NAD(P)-binding Rossmann-like Domain"/>
    <property type="match status" value="1"/>
</dbReference>
<gene>
    <name evidence="2" type="ORF">WN55_04044</name>
</gene>
<dbReference type="PANTHER" id="PTHR43658:SF8">
    <property type="entry name" value="17-BETA-HYDROXYSTEROID DEHYDROGENASE 14-RELATED"/>
    <property type="match status" value="1"/>
</dbReference>
<dbReference type="GO" id="GO:0008210">
    <property type="term" value="P:estrogen metabolic process"/>
    <property type="evidence" value="ECO:0007669"/>
    <property type="project" value="TreeGrafter"/>
</dbReference>
<keyword evidence="3" id="KW-1185">Reference proteome</keyword>
<evidence type="ECO:0000313" key="2">
    <source>
        <dbReference type="EMBL" id="KZC12023.1"/>
    </source>
</evidence>
<dbReference type="GO" id="GO:0006631">
    <property type="term" value="P:fatty acid metabolic process"/>
    <property type="evidence" value="ECO:0007669"/>
    <property type="project" value="TreeGrafter"/>
</dbReference>
<dbReference type="GO" id="GO:0005739">
    <property type="term" value="C:mitochondrion"/>
    <property type="evidence" value="ECO:0007669"/>
    <property type="project" value="TreeGrafter"/>
</dbReference>
<proteinExistence type="predicted"/>
<dbReference type="AlphaFoldDB" id="A0A154PJM2"/>
<accession>A0A154PJM2</accession>
<dbReference type="EMBL" id="KQ434937">
    <property type="protein sequence ID" value="KZC12023.1"/>
    <property type="molecule type" value="Genomic_DNA"/>
</dbReference>
<dbReference type="SUPFAM" id="SSF51735">
    <property type="entry name" value="NAD(P)-binding Rossmann-fold domains"/>
    <property type="match status" value="1"/>
</dbReference>
<sequence length="567" mass="61336">MSRTWSRCDMTATNFRVSQQLWQYCLQVNAPQIEKVRIAKMWKKSKIEGAIRHRKQLNIAGSRDDWSRSERAYGYGVGTKADGCRVQKLERQLRVGLVSSNEDTHIVAYITGGANGIGKAVAEKILCQGGKVVLVDISCNGIKVAEKMGEKALFSCTDVREEKDILESMKCVKEKFGGINVLVNSAGIAASKSIYNFKKKKPHSVDLYRCLFDTNVWGTFNVTRLLVGMMAENKPDAHQQRGVIINMASKMAYDTPPEFVAYGGTKAAVAGMTVPLARGLAQKGIRVVGVCPGFIDTPMTSTQTPEQKKRYISMKLTPRRYGCPEEVAHLIQACIENPLINAENICIDMGFAYNQTDDGQKDNSKCSSDHRTEDYQAVRGPADRVHSPIEAAVLGLAEGEVLGLDEVGVFGIDEDAVFDLGKEVVLGLFEEVLGIIEEEVFGPAEVEALGRIEEELGLPEEVALDVGKEAVLGLLEDVLGLLEEEVSGVGEVAALGVVEESVLALGEEAVGPADVEALGRVDEVLGLGEEAVLGLDEEAVLGLFEEVLGLGEVAVLGLVGEEEFGLV</sequence>
<keyword evidence="1" id="KW-0560">Oxidoreductase</keyword>
<dbReference type="PRINTS" id="PR00081">
    <property type="entry name" value="GDHRDH"/>
</dbReference>
<evidence type="ECO:0000256" key="1">
    <source>
        <dbReference type="ARBA" id="ARBA00023002"/>
    </source>
</evidence>
<reference evidence="2 3" key="1">
    <citation type="submission" date="2015-07" db="EMBL/GenBank/DDBJ databases">
        <title>The genome of Dufourea novaeangliae.</title>
        <authorList>
            <person name="Pan H."/>
            <person name="Kapheim K."/>
        </authorList>
    </citation>
    <scope>NUCLEOTIDE SEQUENCE [LARGE SCALE GENOMIC DNA]</scope>
    <source>
        <strain evidence="2">0120121106</strain>
        <tissue evidence="2">Whole body</tissue>
    </source>
</reference>
<dbReference type="GO" id="GO:0004303">
    <property type="term" value="F:estradiol 17-beta-dehydrogenase [NAD(P)+] activity"/>
    <property type="evidence" value="ECO:0007669"/>
    <property type="project" value="TreeGrafter"/>
</dbReference>
<dbReference type="PROSITE" id="PS00061">
    <property type="entry name" value="ADH_SHORT"/>
    <property type="match status" value="1"/>
</dbReference>
<dbReference type="Proteomes" id="UP000076502">
    <property type="component" value="Unassembled WGS sequence"/>
</dbReference>
<dbReference type="PRINTS" id="PR00080">
    <property type="entry name" value="SDRFAMILY"/>
</dbReference>
<organism evidence="2 3">
    <name type="scientific">Dufourea novaeangliae</name>
    <name type="common">Sweat bee</name>
    <dbReference type="NCBI Taxonomy" id="178035"/>
    <lineage>
        <taxon>Eukaryota</taxon>
        <taxon>Metazoa</taxon>
        <taxon>Ecdysozoa</taxon>
        <taxon>Arthropoda</taxon>
        <taxon>Hexapoda</taxon>
        <taxon>Insecta</taxon>
        <taxon>Pterygota</taxon>
        <taxon>Neoptera</taxon>
        <taxon>Endopterygota</taxon>
        <taxon>Hymenoptera</taxon>
        <taxon>Apocrita</taxon>
        <taxon>Aculeata</taxon>
        <taxon>Apoidea</taxon>
        <taxon>Anthophila</taxon>
        <taxon>Halictidae</taxon>
        <taxon>Rophitinae</taxon>
        <taxon>Dufourea</taxon>
    </lineage>
</organism>
<protein>
    <submittedName>
        <fullName evidence="2">3-hydroxyacyl-CoA dehydrogenase type-2</fullName>
    </submittedName>
</protein>
<dbReference type="InterPro" id="IPR036291">
    <property type="entry name" value="NAD(P)-bd_dom_sf"/>
</dbReference>
<dbReference type="STRING" id="178035.A0A154PJM2"/>
<name>A0A154PJM2_DUFNO</name>
<dbReference type="PANTHER" id="PTHR43658">
    <property type="entry name" value="SHORT-CHAIN DEHYDROGENASE/REDUCTASE"/>
    <property type="match status" value="1"/>
</dbReference>
<dbReference type="GO" id="GO:0008209">
    <property type="term" value="P:androgen metabolic process"/>
    <property type="evidence" value="ECO:0007669"/>
    <property type="project" value="TreeGrafter"/>
</dbReference>
<dbReference type="Pfam" id="PF00106">
    <property type="entry name" value="adh_short"/>
    <property type="match status" value="1"/>
</dbReference>
<evidence type="ECO:0000313" key="3">
    <source>
        <dbReference type="Proteomes" id="UP000076502"/>
    </source>
</evidence>
<dbReference type="InterPro" id="IPR002347">
    <property type="entry name" value="SDR_fam"/>
</dbReference>
<dbReference type="InterPro" id="IPR020904">
    <property type="entry name" value="Sc_DH/Rdtase_CS"/>
</dbReference>
<dbReference type="OrthoDB" id="294295at2759"/>